<accession>A0A9W7BZE4</accession>
<evidence type="ECO:0000313" key="3">
    <source>
        <dbReference type="Proteomes" id="UP001165085"/>
    </source>
</evidence>
<sequence length="69" mass="7397">MSDSQIPDGTQASQVKALEAELKDALTSLQAERESKAEAVARIKAEAAAKLDVERKANMEAVARLSAER</sequence>
<dbReference type="Proteomes" id="UP001165085">
    <property type="component" value="Unassembled WGS sequence"/>
</dbReference>
<dbReference type="EMBL" id="BRXY01000568">
    <property type="protein sequence ID" value="GMI00377.1"/>
    <property type="molecule type" value="Genomic_DNA"/>
</dbReference>
<evidence type="ECO:0000313" key="2">
    <source>
        <dbReference type="EMBL" id="GMI00377.1"/>
    </source>
</evidence>
<comment type="caution">
    <text evidence="2">The sequence shown here is derived from an EMBL/GenBank/DDBJ whole genome shotgun (WGS) entry which is preliminary data.</text>
</comment>
<gene>
    <name evidence="2" type="ORF">TrST_g3150</name>
</gene>
<organism evidence="2 3">
    <name type="scientific">Triparma strigata</name>
    <dbReference type="NCBI Taxonomy" id="1606541"/>
    <lineage>
        <taxon>Eukaryota</taxon>
        <taxon>Sar</taxon>
        <taxon>Stramenopiles</taxon>
        <taxon>Ochrophyta</taxon>
        <taxon>Bolidophyceae</taxon>
        <taxon>Parmales</taxon>
        <taxon>Triparmaceae</taxon>
        <taxon>Triparma</taxon>
    </lineage>
</organism>
<evidence type="ECO:0000256" key="1">
    <source>
        <dbReference type="SAM" id="Coils"/>
    </source>
</evidence>
<feature type="coiled-coil region" evidence="1">
    <location>
        <begin position="12"/>
        <end position="46"/>
    </location>
</feature>
<dbReference type="AlphaFoldDB" id="A0A9W7BZE4"/>
<reference evidence="3" key="1">
    <citation type="journal article" date="2023" name="Commun. Biol.">
        <title>Genome analysis of Parmales, the sister group of diatoms, reveals the evolutionary specialization of diatoms from phago-mixotrophs to photoautotrophs.</title>
        <authorList>
            <person name="Ban H."/>
            <person name="Sato S."/>
            <person name="Yoshikawa S."/>
            <person name="Yamada K."/>
            <person name="Nakamura Y."/>
            <person name="Ichinomiya M."/>
            <person name="Sato N."/>
            <person name="Blanc-Mathieu R."/>
            <person name="Endo H."/>
            <person name="Kuwata A."/>
            <person name="Ogata H."/>
        </authorList>
    </citation>
    <scope>NUCLEOTIDE SEQUENCE [LARGE SCALE GENOMIC DNA]</scope>
    <source>
        <strain evidence="3">NIES 3701</strain>
    </source>
</reference>
<keyword evidence="3" id="KW-1185">Reference proteome</keyword>
<keyword evidence="1" id="KW-0175">Coiled coil</keyword>
<protein>
    <submittedName>
        <fullName evidence="2">Uncharacterized protein</fullName>
    </submittedName>
</protein>
<proteinExistence type="predicted"/>
<name>A0A9W7BZE4_9STRA</name>